<feature type="transmembrane region" description="Helical" evidence="13">
    <location>
        <begin position="174"/>
        <end position="193"/>
    </location>
</feature>
<keyword evidence="4" id="KW-1003">Cell membrane</keyword>
<protein>
    <submittedName>
        <fullName evidence="16">Flagellar motor stator protein MotA</fullName>
    </submittedName>
</protein>
<name>A0ABV8UJ01_9PROT</name>
<evidence type="ECO:0000259" key="14">
    <source>
        <dbReference type="Pfam" id="PF01618"/>
    </source>
</evidence>
<comment type="subcellular location">
    <subcellularLocation>
        <location evidence="1">Cell inner membrane</location>
        <topology evidence="1">Multi-pass membrane protein</topology>
    </subcellularLocation>
</comment>
<dbReference type="InterPro" id="IPR046786">
    <property type="entry name" value="MotA_N"/>
</dbReference>
<keyword evidence="16" id="KW-0966">Cell projection</keyword>
<feature type="domain" description="Motility protein A N-terminal" evidence="15">
    <location>
        <begin position="6"/>
        <end position="95"/>
    </location>
</feature>
<evidence type="ECO:0000256" key="7">
    <source>
        <dbReference type="ARBA" id="ARBA00022692"/>
    </source>
</evidence>
<dbReference type="InterPro" id="IPR047055">
    <property type="entry name" value="MotA-like"/>
</dbReference>
<dbReference type="NCBIfam" id="TIGR03818">
    <property type="entry name" value="MotA1"/>
    <property type="match status" value="1"/>
</dbReference>
<reference evidence="17" key="1">
    <citation type="journal article" date="2019" name="Int. J. Syst. Evol. Microbiol.">
        <title>The Global Catalogue of Microorganisms (GCM) 10K type strain sequencing project: providing services to taxonomists for standard genome sequencing and annotation.</title>
        <authorList>
            <consortium name="The Broad Institute Genomics Platform"/>
            <consortium name="The Broad Institute Genome Sequencing Center for Infectious Disease"/>
            <person name="Wu L."/>
            <person name="Ma J."/>
        </authorList>
    </citation>
    <scope>NUCLEOTIDE SEQUENCE [LARGE SCALE GENOMIC DNA]</scope>
    <source>
        <strain evidence="17">CECT 8472</strain>
    </source>
</reference>
<keyword evidence="3" id="KW-0813">Transport</keyword>
<proteinExistence type="inferred from homology"/>
<keyword evidence="9" id="KW-0375">Hydrogen ion transport</keyword>
<dbReference type="Pfam" id="PF01618">
    <property type="entry name" value="MotA_ExbB"/>
    <property type="match status" value="1"/>
</dbReference>
<keyword evidence="10 13" id="KW-1133">Transmembrane helix</keyword>
<evidence type="ECO:0000256" key="2">
    <source>
        <dbReference type="ARBA" id="ARBA00008038"/>
    </source>
</evidence>
<evidence type="ECO:0000256" key="3">
    <source>
        <dbReference type="ARBA" id="ARBA00022448"/>
    </source>
</evidence>
<dbReference type="InterPro" id="IPR002898">
    <property type="entry name" value="MotA_ExbB_proton_chnl"/>
</dbReference>
<evidence type="ECO:0000313" key="16">
    <source>
        <dbReference type="EMBL" id="MFC4351248.1"/>
    </source>
</evidence>
<evidence type="ECO:0000256" key="10">
    <source>
        <dbReference type="ARBA" id="ARBA00022989"/>
    </source>
</evidence>
<comment type="similarity">
    <text evidence="2">Belongs to the MotA family.</text>
</comment>
<dbReference type="InterPro" id="IPR022522">
    <property type="entry name" value="Flagellar_motor_stator_MotA"/>
</dbReference>
<keyword evidence="7 13" id="KW-0812">Transmembrane</keyword>
<feature type="domain" description="MotA/TolQ/ExbB proton channel" evidence="14">
    <location>
        <begin position="137"/>
        <end position="238"/>
    </location>
</feature>
<evidence type="ECO:0000256" key="9">
    <source>
        <dbReference type="ARBA" id="ARBA00022781"/>
    </source>
</evidence>
<evidence type="ECO:0000256" key="11">
    <source>
        <dbReference type="ARBA" id="ARBA00023065"/>
    </source>
</evidence>
<evidence type="ECO:0000256" key="12">
    <source>
        <dbReference type="ARBA" id="ARBA00023136"/>
    </source>
</evidence>
<gene>
    <name evidence="16" type="primary">motA</name>
    <name evidence="16" type="ORF">ACFOW6_06780</name>
</gene>
<keyword evidence="6" id="KW-0997">Cell inner membrane</keyword>
<dbReference type="Pfam" id="PF20560">
    <property type="entry name" value="MotA_N"/>
    <property type="match status" value="1"/>
</dbReference>
<dbReference type="Proteomes" id="UP001595799">
    <property type="component" value="Unassembled WGS sequence"/>
</dbReference>
<keyword evidence="12 13" id="KW-0472">Membrane</keyword>
<evidence type="ECO:0000256" key="5">
    <source>
        <dbReference type="ARBA" id="ARBA00022500"/>
    </source>
</evidence>
<keyword evidence="5" id="KW-0145">Chemotaxis</keyword>
<dbReference type="PROSITE" id="PS01307">
    <property type="entry name" value="MOTA"/>
    <property type="match status" value="1"/>
</dbReference>
<evidence type="ECO:0000256" key="6">
    <source>
        <dbReference type="ARBA" id="ARBA00022519"/>
    </source>
</evidence>
<dbReference type="PANTHER" id="PTHR30433:SF4">
    <property type="entry name" value="MOTILITY PROTEIN A"/>
    <property type="match status" value="1"/>
</dbReference>
<keyword evidence="11" id="KW-0406">Ion transport</keyword>
<keyword evidence="16" id="KW-0969">Cilium</keyword>
<evidence type="ECO:0000259" key="15">
    <source>
        <dbReference type="Pfam" id="PF20560"/>
    </source>
</evidence>
<evidence type="ECO:0000256" key="13">
    <source>
        <dbReference type="SAM" id="Phobius"/>
    </source>
</evidence>
<feature type="transmembrane region" description="Helical" evidence="13">
    <location>
        <begin position="7"/>
        <end position="25"/>
    </location>
</feature>
<keyword evidence="16" id="KW-0282">Flagellum</keyword>
<evidence type="ECO:0000256" key="4">
    <source>
        <dbReference type="ARBA" id="ARBA00022475"/>
    </source>
</evidence>
<accession>A0ABV8UJ01</accession>
<keyword evidence="8" id="KW-0283">Flagellar rotation</keyword>
<dbReference type="PANTHER" id="PTHR30433">
    <property type="entry name" value="CHEMOTAXIS PROTEIN MOTA"/>
    <property type="match status" value="1"/>
</dbReference>
<sequence length="291" mass="31312">MLSAGGLVMVVFMVFGGYLLAGGNMEIVLKALPLEMMIIGGAAVGALLIANAGSIVKQTLGGVMRVFKGPRWHRDDYRDLLCLLYALTKVMKTKGVVGLEPHIENPAESKIFQQFPKIAGDHHVVALICDTLRMVTMNLDDPHQVEDYMERQLDKHHQEALKPAEALQTMADGLPALGIVAAVLGVIKTMASIDKPVDVLGGMIGSALVGTFLGVFMAYGFVGPMASRLKQIIDEEAQFYAVIRDTITAHLHGHAAQVSVEIGRGNVPSRIQPSFYDLEEAINAIPNEAAA</sequence>
<evidence type="ECO:0000256" key="1">
    <source>
        <dbReference type="ARBA" id="ARBA00004429"/>
    </source>
</evidence>
<organism evidence="16 17">
    <name type="scientific">Fodinicurvata halophila</name>
    <dbReference type="NCBI Taxonomy" id="1419723"/>
    <lineage>
        <taxon>Bacteria</taxon>
        <taxon>Pseudomonadati</taxon>
        <taxon>Pseudomonadota</taxon>
        <taxon>Alphaproteobacteria</taxon>
        <taxon>Rhodospirillales</taxon>
        <taxon>Rhodovibrionaceae</taxon>
        <taxon>Fodinicurvata</taxon>
    </lineage>
</organism>
<dbReference type="EMBL" id="JBHSCW010000003">
    <property type="protein sequence ID" value="MFC4351248.1"/>
    <property type="molecule type" value="Genomic_DNA"/>
</dbReference>
<keyword evidence="17" id="KW-1185">Reference proteome</keyword>
<dbReference type="RefSeq" id="WP_382421584.1">
    <property type="nucleotide sequence ID" value="NZ_JBHSCW010000003.1"/>
</dbReference>
<comment type="caution">
    <text evidence="16">The sequence shown here is derived from an EMBL/GenBank/DDBJ whole genome shotgun (WGS) entry which is preliminary data.</text>
</comment>
<dbReference type="InterPro" id="IPR000540">
    <property type="entry name" value="Flag_MotA_CS"/>
</dbReference>
<evidence type="ECO:0000256" key="8">
    <source>
        <dbReference type="ARBA" id="ARBA00022779"/>
    </source>
</evidence>
<evidence type="ECO:0000313" key="17">
    <source>
        <dbReference type="Proteomes" id="UP001595799"/>
    </source>
</evidence>
<feature type="transmembrane region" description="Helical" evidence="13">
    <location>
        <begin position="37"/>
        <end position="56"/>
    </location>
</feature>
<feature type="transmembrane region" description="Helical" evidence="13">
    <location>
        <begin position="199"/>
        <end position="222"/>
    </location>
</feature>